<keyword evidence="1" id="KW-0472">Membrane</keyword>
<protein>
    <submittedName>
        <fullName evidence="2">Uncharacterized protein</fullName>
    </submittedName>
</protein>
<proteinExistence type="predicted"/>
<name>A0AAJ1YDG3_SERFO</name>
<evidence type="ECO:0000313" key="3">
    <source>
        <dbReference type="Proteomes" id="UP001224622"/>
    </source>
</evidence>
<evidence type="ECO:0000256" key="1">
    <source>
        <dbReference type="SAM" id="Phobius"/>
    </source>
</evidence>
<dbReference type="EMBL" id="JAVIGA010000024">
    <property type="protein sequence ID" value="MDQ9128571.1"/>
    <property type="molecule type" value="Genomic_DNA"/>
</dbReference>
<organism evidence="2 3">
    <name type="scientific">Serratia fonticola</name>
    <dbReference type="NCBI Taxonomy" id="47917"/>
    <lineage>
        <taxon>Bacteria</taxon>
        <taxon>Pseudomonadati</taxon>
        <taxon>Pseudomonadota</taxon>
        <taxon>Gammaproteobacteria</taxon>
        <taxon>Enterobacterales</taxon>
        <taxon>Yersiniaceae</taxon>
        <taxon>Serratia</taxon>
    </lineage>
</organism>
<feature type="transmembrane region" description="Helical" evidence="1">
    <location>
        <begin position="6"/>
        <end position="30"/>
    </location>
</feature>
<reference evidence="2" key="1">
    <citation type="submission" date="2023-08" db="EMBL/GenBank/DDBJ databases">
        <title>The Comparative Genomic Analysis of Yersiniaceae from Polar Regions.</title>
        <authorList>
            <person name="Goncharov A."/>
            <person name="Aslanov B."/>
            <person name="Kolodzhieva V."/>
            <person name="Azarov D."/>
            <person name="Mochov A."/>
            <person name="Lebedeva E."/>
        </authorList>
    </citation>
    <scope>NUCLEOTIDE SEQUENCE</scope>
    <source>
        <strain evidence="2">Vf</strain>
    </source>
</reference>
<accession>A0AAJ1YDG3</accession>
<gene>
    <name evidence="2" type="ORF">RDT67_19320</name>
</gene>
<comment type="caution">
    <text evidence="2">The sequence shown here is derived from an EMBL/GenBank/DDBJ whole genome shotgun (WGS) entry which is preliminary data.</text>
</comment>
<evidence type="ECO:0000313" key="2">
    <source>
        <dbReference type="EMBL" id="MDQ9128571.1"/>
    </source>
</evidence>
<sequence>MDWIANNIASIIGTALAAFLGTYFGSRLIVNQQEKKKRYPRNLLINIIADFSKYKTYNAAGEQFNTRSLIEKKAVLVALKNLGVPVKVNLVDDRFDIKNIEFLDHAIDREEIDKMKKYVELGLCDELFFNDIDSGFFQSPPKIIRARETAIRVLETIKLVGFSPYDKMHKLIKAAKTSPSQFDVIHVFWNSIYIVDDSDINNLRYDEKKIDSAIQDVRDGIFDHIFYWDFRAFTSMNEQKQAAASMSTFIDDFHRTFSQPQQPSKDD</sequence>
<keyword evidence="1" id="KW-0812">Transmembrane</keyword>
<dbReference type="Proteomes" id="UP001224622">
    <property type="component" value="Unassembled WGS sequence"/>
</dbReference>
<dbReference type="AlphaFoldDB" id="A0AAJ1YDG3"/>
<dbReference type="RefSeq" id="WP_309048098.1">
    <property type="nucleotide sequence ID" value="NZ_JAVIGA010000024.1"/>
</dbReference>
<keyword evidence="1" id="KW-1133">Transmembrane helix</keyword>